<dbReference type="Gene3D" id="3.40.630.30">
    <property type="match status" value="1"/>
</dbReference>
<keyword evidence="2" id="KW-0012">Acyltransferase</keyword>
<protein>
    <submittedName>
        <fullName evidence="4">GNAT family N-acetyltransferase</fullName>
    </submittedName>
</protein>
<evidence type="ECO:0000259" key="3">
    <source>
        <dbReference type="PROSITE" id="PS51186"/>
    </source>
</evidence>
<keyword evidence="5" id="KW-1185">Reference proteome</keyword>
<gene>
    <name evidence="4" type="ORF">AAFH96_30360</name>
</gene>
<name>A0ABV5D2A4_9ACTN</name>
<proteinExistence type="predicted"/>
<comment type="caution">
    <text evidence="4">The sequence shown here is derived from an EMBL/GenBank/DDBJ whole genome shotgun (WGS) entry which is preliminary data.</text>
</comment>
<dbReference type="InterPro" id="IPR050832">
    <property type="entry name" value="Bact_Acetyltransf"/>
</dbReference>
<dbReference type="CDD" id="cd04301">
    <property type="entry name" value="NAT_SF"/>
    <property type="match status" value="1"/>
</dbReference>
<evidence type="ECO:0000256" key="1">
    <source>
        <dbReference type="ARBA" id="ARBA00022679"/>
    </source>
</evidence>
<dbReference type="EMBL" id="JBCGDC010000139">
    <property type="protein sequence ID" value="MFB6397366.1"/>
    <property type="molecule type" value="Genomic_DNA"/>
</dbReference>
<dbReference type="RefSeq" id="WP_375736475.1">
    <property type="nucleotide sequence ID" value="NZ_JBCGDC010000139.1"/>
</dbReference>
<reference evidence="4 5" key="1">
    <citation type="submission" date="2024-04" db="EMBL/GenBank/DDBJ databases">
        <title>Polymorphospora sp. isolated from Baiyangdian Lake in Xiong'an New Area.</title>
        <authorList>
            <person name="Zhang X."/>
            <person name="Liu J."/>
        </authorList>
    </citation>
    <scope>NUCLEOTIDE SEQUENCE [LARGE SCALE GENOMIC DNA]</scope>
    <source>
        <strain evidence="4 5">2-325</strain>
    </source>
</reference>
<accession>A0ABV5D2A4</accession>
<dbReference type="Pfam" id="PF00583">
    <property type="entry name" value="Acetyltransf_1"/>
    <property type="match status" value="1"/>
</dbReference>
<evidence type="ECO:0000313" key="4">
    <source>
        <dbReference type="EMBL" id="MFB6397366.1"/>
    </source>
</evidence>
<feature type="domain" description="N-acetyltransferase" evidence="3">
    <location>
        <begin position="4"/>
        <end position="172"/>
    </location>
</feature>
<dbReference type="Proteomes" id="UP001582793">
    <property type="component" value="Unassembled WGS sequence"/>
</dbReference>
<dbReference type="InterPro" id="IPR016181">
    <property type="entry name" value="Acyl_CoA_acyltransferase"/>
</dbReference>
<dbReference type="PANTHER" id="PTHR43877:SF2">
    <property type="entry name" value="AMINOALKYLPHOSPHONATE N-ACETYLTRANSFERASE-RELATED"/>
    <property type="match status" value="1"/>
</dbReference>
<sequence>MTEVIFRTARRADVPAIVALLADDPLGAGREAAGGDAGGTVVGEEVDAAYWRAVGDIDAAYWRAFDDIDADPRNALVVADLAGEVVGTMQLTFIPGLSRLGAERAQIEAVRVRADQRGAGLGRRMISWAVDEARARGCRLVQLTTDKRRAAAHRFYAGLGFEASHEGMKLAL</sequence>
<keyword evidence="1" id="KW-0808">Transferase</keyword>
<dbReference type="SUPFAM" id="SSF55729">
    <property type="entry name" value="Acyl-CoA N-acyltransferases (Nat)"/>
    <property type="match status" value="1"/>
</dbReference>
<evidence type="ECO:0000313" key="5">
    <source>
        <dbReference type="Proteomes" id="UP001582793"/>
    </source>
</evidence>
<evidence type="ECO:0000256" key="2">
    <source>
        <dbReference type="ARBA" id="ARBA00023315"/>
    </source>
</evidence>
<dbReference type="PANTHER" id="PTHR43877">
    <property type="entry name" value="AMINOALKYLPHOSPHONATE N-ACETYLTRANSFERASE-RELATED-RELATED"/>
    <property type="match status" value="1"/>
</dbReference>
<dbReference type="PROSITE" id="PS51186">
    <property type="entry name" value="GNAT"/>
    <property type="match status" value="1"/>
</dbReference>
<dbReference type="InterPro" id="IPR000182">
    <property type="entry name" value="GNAT_dom"/>
</dbReference>
<organism evidence="4 5">
    <name type="scientific">Polymorphospora lycopeni</name>
    <dbReference type="NCBI Taxonomy" id="3140240"/>
    <lineage>
        <taxon>Bacteria</taxon>
        <taxon>Bacillati</taxon>
        <taxon>Actinomycetota</taxon>
        <taxon>Actinomycetes</taxon>
        <taxon>Micromonosporales</taxon>
        <taxon>Micromonosporaceae</taxon>
        <taxon>Polymorphospora</taxon>
    </lineage>
</organism>